<evidence type="ECO:0000313" key="1">
    <source>
        <dbReference type="Proteomes" id="UP001165740"/>
    </source>
</evidence>
<dbReference type="RefSeq" id="XP_055867436.1">
    <property type="nucleotide sequence ID" value="XM_056011461.1"/>
</dbReference>
<protein>
    <submittedName>
        <fullName evidence="2">Uncharacterized protein LOC129922980 isoform X1</fullName>
    </submittedName>
</protein>
<proteinExistence type="predicted"/>
<evidence type="ECO:0000313" key="2">
    <source>
        <dbReference type="RefSeq" id="XP_055867436.1"/>
    </source>
</evidence>
<dbReference type="OrthoDB" id="6206205at2759"/>
<dbReference type="GeneID" id="129922980"/>
<dbReference type="AlphaFoldDB" id="A0A9W2YXD8"/>
<reference evidence="2" key="1">
    <citation type="submission" date="2025-08" db="UniProtKB">
        <authorList>
            <consortium name="RefSeq"/>
        </authorList>
    </citation>
    <scope>IDENTIFICATION</scope>
</reference>
<sequence>MPHFRRDFLSTKRLKMLRYIFHFSNMSLCYRPCKMLLRKDILNIVFVLASLGVISDSFLLECPPVHENAVATLKAYVNRTIDKTRRNVHPALKFSKNNIPVLSCSLHEDSKCVDEGSNITNMKINSTKQLTENHYVITLEVLTNTNWRSDSTKLSAFGEWQVKLLKDIQTCDLQVYEHQKFYSLTT</sequence>
<accession>A0A9W2YXD8</accession>
<organism evidence="1 2">
    <name type="scientific">Biomphalaria glabrata</name>
    <name type="common">Bloodfluke planorb</name>
    <name type="synonym">Freshwater snail</name>
    <dbReference type="NCBI Taxonomy" id="6526"/>
    <lineage>
        <taxon>Eukaryota</taxon>
        <taxon>Metazoa</taxon>
        <taxon>Spiralia</taxon>
        <taxon>Lophotrochozoa</taxon>
        <taxon>Mollusca</taxon>
        <taxon>Gastropoda</taxon>
        <taxon>Heterobranchia</taxon>
        <taxon>Euthyneura</taxon>
        <taxon>Panpulmonata</taxon>
        <taxon>Hygrophila</taxon>
        <taxon>Lymnaeoidea</taxon>
        <taxon>Planorbidae</taxon>
        <taxon>Biomphalaria</taxon>
    </lineage>
</organism>
<keyword evidence="1" id="KW-1185">Reference proteome</keyword>
<dbReference type="Proteomes" id="UP001165740">
    <property type="component" value="Chromosome 14"/>
</dbReference>
<name>A0A9W2YXD8_BIOGL</name>
<gene>
    <name evidence="2" type="primary">LOC129922980</name>
</gene>